<dbReference type="EMBL" id="MJAT01000035">
    <property type="protein sequence ID" value="OEH84879.1"/>
    <property type="molecule type" value="Genomic_DNA"/>
</dbReference>
<dbReference type="PANTHER" id="PTHR36984:SF3">
    <property type="entry name" value="CRISPR-ASSOCIATED ENDORIBONUCLEASE CAS6"/>
    <property type="match status" value="1"/>
</dbReference>
<keyword evidence="4" id="KW-1185">Reference proteome</keyword>
<reference evidence="3 4" key="1">
    <citation type="submission" date="2016-09" db="EMBL/GenBank/DDBJ databases">
        <title>Desulfuribacillus arsenicus sp. nov., an obligately anaerobic, dissimilatory arsenic- and antimonate-reducing bacterium isolated from anoxic sediments.</title>
        <authorList>
            <person name="Abin C.A."/>
            <person name="Hollibaugh J.T."/>
        </authorList>
    </citation>
    <scope>NUCLEOTIDE SEQUENCE [LARGE SCALE GENOMIC DNA]</scope>
    <source>
        <strain evidence="3 4">MLFW-2</strain>
    </source>
</reference>
<dbReference type="Pfam" id="PF01881">
    <property type="entry name" value="Cas_Cas6_C"/>
    <property type="match status" value="1"/>
</dbReference>
<evidence type="ECO:0000313" key="3">
    <source>
        <dbReference type="EMBL" id="OEH84879.1"/>
    </source>
</evidence>
<dbReference type="InterPro" id="IPR049435">
    <property type="entry name" value="Cas_Cas6_C"/>
</dbReference>
<dbReference type="NCBIfam" id="TIGR01877">
    <property type="entry name" value="cas_cas6"/>
    <property type="match status" value="1"/>
</dbReference>
<proteinExistence type="predicted"/>
<dbReference type="AlphaFoldDB" id="A0A1E5L4J2"/>
<protein>
    <submittedName>
        <fullName evidence="3">CRISPR-associated endoribonuclease Cas6</fullName>
    </submittedName>
</protein>
<dbReference type="STRING" id="1390249.BHU72_06705"/>
<name>A0A1E5L4J2_9FIRM</name>
<feature type="domain" description="CRISPR associated protein Cas6 C-terminal" evidence="2">
    <location>
        <begin position="111"/>
        <end position="234"/>
    </location>
</feature>
<dbReference type="CDD" id="cd21140">
    <property type="entry name" value="Cas6_I-like"/>
    <property type="match status" value="1"/>
</dbReference>
<evidence type="ECO:0000313" key="4">
    <source>
        <dbReference type="Proteomes" id="UP000095255"/>
    </source>
</evidence>
<keyword evidence="1" id="KW-0051">Antiviral defense</keyword>
<evidence type="ECO:0000256" key="1">
    <source>
        <dbReference type="ARBA" id="ARBA00023118"/>
    </source>
</evidence>
<accession>A0A1E5L4J2</accession>
<dbReference type="RefSeq" id="WP_069702614.1">
    <property type="nucleotide sequence ID" value="NZ_MJAT01000035.1"/>
</dbReference>
<organism evidence="3 4">
    <name type="scientific">Desulfuribacillus stibiiarsenatis</name>
    <dbReference type="NCBI Taxonomy" id="1390249"/>
    <lineage>
        <taxon>Bacteria</taxon>
        <taxon>Bacillati</taxon>
        <taxon>Bacillota</taxon>
        <taxon>Desulfuribacillia</taxon>
        <taxon>Desulfuribacillales</taxon>
        <taxon>Desulfuribacillaceae</taxon>
        <taxon>Desulfuribacillus</taxon>
    </lineage>
</organism>
<dbReference type="InterPro" id="IPR010156">
    <property type="entry name" value="CRISPR-assoc_prot_Cas6"/>
</dbReference>
<dbReference type="PANTHER" id="PTHR36984">
    <property type="entry name" value="CRISPR-ASSOCIATED ENDORIBONUCLEASE CAS6 1"/>
    <property type="match status" value="1"/>
</dbReference>
<dbReference type="Proteomes" id="UP000095255">
    <property type="component" value="Unassembled WGS sequence"/>
</dbReference>
<evidence type="ECO:0000259" key="2">
    <source>
        <dbReference type="Pfam" id="PF01881"/>
    </source>
</evidence>
<dbReference type="OrthoDB" id="45555at2"/>
<dbReference type="GO" id="GO:0051607">
    <property type="term" value="P:defense response to virus"/>
    <property type="evidence" value="ECO:0007669"/>
    <property type="project" value="UniProtKB-KW"/>
</dbReference>
<dbReference type="Gene3D" id="3.30.70.1900">
    <property type="match status" value="1"/>
</dbReference>
<dbReference type="Gene3D" id="3.30.70.1890">
    <property type="match status" value="1"/>
</dbReference>
<gene>
    <name evidence="3" type="ORF">BHU72_06705</name>
</gene>
<comment type="caution">
    <text evidence="3">The sequence shown here is derived from an EMBL/GenBank/DDBJ whole genome shotgun (WGS) entry which is preliminary data.</text>
</comment>
<dbReference type="GO" id="GO:0016788">
    <property type="term" value="F:hydrolase activity, acting on ester bonds"/>
    <property type="evidence" value="ECO:0007669"/>
    <property type="project" value="InterPro"/>
</dbReference>
<sequence>MRFSITYQVSEMPTHYRMKIYSLIKEAVKRGAPDYYLKIFEEQRKEIKPLCFGTYLKEFKIEDKKIHLKEITITISSTMEFAIHAFNGFRELHSYEIEGVELKQTKIQLLKEADIVSGEVYFTTISPILIENRMGKPLSPAHPEYENELNYYANLQLKQMAGRELYKPIRFTPIKMKKTVIKESNQLFRQTHNEESLFYTAYRGDFKLQGHPEDLKILYQFGLGKRTAYFGLLEYRREGA</sequence>
<dbReference type="InterPro" id="IPR045747">
    <property type="entry name" value="CRISPR-assoc_prot_Cas6_N_sf"/>
</dbReference>